<keyword evidence="3" id="KW-0648">Protein biosynthesis</keyword>
<evidence type="ECO:0000313" key="7">
    <source>
        <dbReference type="EMBL" id="KKQ35750.1"/>
    </source>
</evidence>
<name>A0A0G0HB52_9BACT</name>
<organism evidence="7 8">
    <name type="scientific">candidate division WS6 bacterium GW2011_GWA2_37_6</name>
    <dbReference type="NCBI Taxonomy" id="1619087"/>
    <lineage>
        <taxon>Bacteria</taxon>
        <taxon>Candidatus Dojkabacteria</taxon>
    </lineage>
</organism>
<reference evidence="7 8" key="1">
    <citation type="journal article" date="2015" name="Nature">
        <title>rRNA introns, odd ribosomes, and small enigmatic genomes across a large radiation of phyla.</title>
        <authorList>
            <person name="Brown C.T."/>
            <person name="Hug L.A."/>
            <person name="Thomas B.C."/>
            <person name="Sharon I."/>
            <person name="Castelle C.J."/>
            <person name="Singh A."/>
            <person name="Wilkins M.J."/>
            <person name="Williams K.H."/>
            <person name="Banfield J.F."/>
        </authorList>
    </citation>
    <scope>NUCLEOTIDE SEQUENCE [LARGE SCALE GENOMIC DNA]</scope>
</reference>
<dbReference type="InterPro" id="IPR001288">
    <property type="entry name" value="Translation_initiation_fac_3"/>
</dbReference>
<gene>
    <name evidence="7" type="ORF">US52_C0016G0002</name>
</gene>
<dbReference type="EMBL" id="LBTH01000016">
    <property type="protein sequence ID" value="KKQ35750.1"/>
    <property type="molecule type" value="Genomic_DNA"/>
</dbReference>
<evidence type="ECO:0000256" key="2">
    <source>
        <dbReference type="ARBA" id="ARBA00022540"/>
    </source>
</evidence>
<dbReference type="NCBIfam" id="TIGR00168">
    <property type="entry name" value="infC"/>
    <property type="match status" value="1"/>
</dbReference>
<comment type="similarity">
    <text evidence="1">Belongs to the IF-3 family.</text>
</comment>
<evidence type="ECO:0000256" key="1">
    <source>
        <dbReference type="ARBA" id="ARBA00005439"/>
    </source>
</evidence>
<dbReference type="SUPFAM" id="SSF54364">
    <property type="entry name" value="Translation initiation factor IF3, N-terminal domain"/>
    <property type="match status" value="1"/>
</dbReference>
<dbReference type="Gene3D" id="3.10.20.80">
    <property type="entry name" value="Translation initiation factor 3 (IF-3), N-terminal domain"/>
    <property type="match status" value="1"/>
</dbReference>
<keyword evidence="2 7" id="KW-0396">Initiation factor</keyword>
<dbReference type="Proteomes" id="UP000034852">
    <property type="component" value="Unassembled WGS sequence"/>
</dbReference>
<dbReference type="GO" id="GO:0005737">
    <property type="term" value="C:cytoplasm"/>
    <property type="evidence" value="ECO:0007669"/>
    <property type="project" value="UniProtKB-ARBA"/>
</dbReference>
<sequence length="138" mass="16335">MTKEEALRRAIETELDLIEISPKANPPVAKIMSWSKYKYELDKKHKEQKKNKSGEMKEMWFKAFIQEGDLDHKLKKVTEFLKKKHSVKLQVRAKGRVNRQQMEGLIKDIINKLADVCEVEDNIRRDRFSITVIVRPKK</sequence>
<dbReference type="Pfam" id="PF05198">
    <property type="entry name" value="IF3_N"/>
    <property type="match status" value="1"/>
</dbReference>
<dbReference type="PANTHER" id="PTHR10938:SF0">
    <property type="entry name" value="TRANSLATION INITIATION FACTOR IF-3, MITOCHONDRIAL"/>
    <property type="match status" value="1"/>
</dbReference>
<dbReference type="GO" id="GO:0003743">
    <property type="term" value="F:translation initiation factor activity"/>
    <property type="evidence" value="ECO:0007669"/>
    <property type="project" value="UniProtKB-UniRule"/>
</dbReference>
<accession>A0A0G0HB52</accession>
<dbReference type="InterPro" id="IPR036788">
    <property type="entry name" value="T_IF-3_C_sf"/>
</dbReference>
<dbReference type="Pfam" id="PF00707">
    <property type="entry name" value="IF3_C"/>
    <property type="match status" value="1"/>
</dbReference>
<dbReference type="Gene3D" id="3.30.110.10">
    <property type="entry name" value="Translation initiation factor 3 (IF-3), C-terminal domain"/>
    <property type="match status" value="1"/>
</dbReference>
<dbReference type="SUPFAM" id="SSF55200">
    <property type="entry name" value="Translation initiation factor IF3, C-terminal domain"/>
    <property type="match status" value="1"/>
</dbReference>
<dbReference type="InterPro" id="IPR036787">
    <property type="entry name" value="T_IF-3_N_sf"/>
</dbReference>
<dbReference type="InterPro" id="IPR019814">
    <property type="entry name" value="Translation_initiation_fac_3_N"/>
</dbReference>
<protein>
    <recommendedName>
        <fullName evidence="4">Translation initiation factor IF-3</fullName>
    </recommendedName>
</protein>
<dbReference type="InterPro" id="IPR019815">
    <property type="entry name" value="Translation_initiation_fac_3_C"/>
</dbReference>
<evidence type="ECO:0000256" key="3">
    <source>
        <dbReference type="ARBA" id="ARBA00022917"/>
    </source>
</evidence>
<dbReference type="PANTHER" id="PTHR10938">
    <property type="entry name" value="TRANSLATION INITIATION FACTOR IF-3"/>
    <property type="match status" value="1"/>
</dbReference>
<evidence type="ECO:0000313" key="8">
    <source>
        <dbReference type="Proteomes" id="UP000034852"/>
    </source>
</evidence>
<evidence type="ECO:0000259" key="5">
    <source>
        <dbReference type="Pfam" id="PF00707"/>
    </source>
</evidence>
<dbReference type="GO" id="GO:0043022">
    <property type="term" value="F:ribosome binding"/>
    <property type="evidence" value="ECO:0007669"/>
    <property type="project" value="TreeGrafter"/>
</dbReference>
<feature type="domain" description="Translation initiation factor 3 C-terminal" evidence="5">
    <location>
        <begin position="55"/>
        <end position="137"/>
    </location>
</feature>
<dbReference type="GO" id="GO:0032790">
    <property type="term" value="P:ribosome disassembly"/>
    <property type="evidence" value="ECO:0007669"/>
    <property type="project" value="TreeGrafter"/>
</dbReference>
<dbReference type="AlphaFoldDB" id="A0A0G0HB52"/>
<comment type="caution">
    <text evidence="7">The sequence shown here is derived from an EMBL/GenBank/DDBJ whole genome shotgun (WGS) entry which is preliminary data.</text>
</comment>
<evidence type="ECO:0000259" key="6">
    <source>
        <dbReference type="Pfam" id="PF05198"/>
    </source>
</evidence>
<feature type="domain" description="Translation initiation factor 3 N-terminal" evidence="6">
    <location>
        <begin position="1"/>
        <end position="48"/>
    </location>
</feature>
<proteinExistence type="inferred from homology"/>
<evidence type="ECO:0000256" key="4">
    <source>
        <dbReference type="NCBIfam" id="TIGR00168"/>
    </source>
</evidence>